<sequence length="189" mass="19924">MGPRSANIGIGAAENTTPINNCPDEAGNLASLGDNQGGIKRSEAVVIAAAGNGRSGGKVMALLIERFGDAIDTPDKVLQAAAQNHGVGEKVMTIILERYGDTVKVTEEVVKAAVTLECREQADVDYSAPNTAMHKGANGGTKKTDTWQSIVYSYSFAPPNSDWSRDFPGQKEILSSLCRVAQAKLQSSN</sequence>
<accession>A0A8H6E1P2</accession>
<name>A0A8H6E1P2_PETAA</name>
<keyword evidence="2" id="KW-1185">Reference proteome</keyword>
<organism evidence="1 2">
    <name type="scientific">Petromyces alliaceus</name>
    <name type="common">Aspergillus alliaceus</name>
    <dbReference type="NCBI Taxonomy" id="209559"/>
    <lineage>
        <taxon>Eukaryota</taxon>
        <taxon>Fungi</taxon>
        <taxon>Dikarya</taxon>
        <taxon>Ascomycota</taxon>
        <taxon>Pezizomycotina</taxon>
        <taxon>Eurotiomycetes</taxon>
        <taxon>Eurotiomycetidae</taxon>
        <taxon>Eurotiales</taxon>
        <taxon>Aspergillaceae</taxon>
        <taxon>Aspergillus</taxon>
        <taxon>Aspergillus subgen. Circumdati</taxon>
    </lineage>
</organism>
<reference evidence="1 2" key="1">
    <citation type="submission" date="2019-04" db="EMBL/GenBank/DDBJ databases">
        <title>Aspergillus burnettii sp. nov., novel species from soil in southeast Queensland.</title>
        <authorList>
            <person name="Gilchrist C.L.M."/>
            <person name="Pitt J.I."/>
            <person name="Lange L."/>
            <person name="Lacey H.J."/>
            <person name="Vuong D."/>
            <person name="Midgley D.J."/>
            <person name="Greenfield P."/>
            <person name="Bradbury M."/>
            <person name="Lacey E."/>
            <person name="Busk P.K."/>
            <person name="Pilgaard B."/>
            <person name="Chooi Y.H."/>
            <person name="Piggott A.M."/>
        </authorList>
    </citation>
    <scope>NUCLEOTIDE SEQUENCE [LARGE SCALE GENOMIC DNA]</scope>
    <source>
        <strain evidence="1 2">FRR 5400</strain>
    </source>
</reference>
<dbReference type="InterPro" id="IPR055530">
    <property type="entry name" value="DUF7104"/>
</dbReference>
<gene>
    <name evidence="1" type="ORF">ETB97_007962</name>
</gene>
<protein>
    <submittedName>
        <fullName evidence="1">Uncharacterized protein</fullName>
    </submittedName>
</protein>
<dbReference type="EMBL" id="SPNV01000351">
    <property type="protein sequence ID" value="KAF5856064.1"/>
    <property type="molecule type" value="Genomic_DNA"/>
</dbReference>
<evidence type="ECO:0000313" key="1">
    <source>
        <dbReference type="EMBL" id="KAF5856064.1"/>
    </source>
</evidence>
<evidence type="ECO:0000313" key="2">
    <source>
        <dbReference type="Proteomes" id="UP000541154"/>
    </source>
</evidence>
<dbReference type="Proteomes" id="UP000541154">
    <property type="component" value="Unassembled WGS sequence"/>
</dbReference>
<comment type="caution">
    <text evidence="1">The sequence shown here is derived from an EMBL/GenBank/DDBJ whole genome shotgun (WGS) entry which is preliminary data.</text>
</comment>
<dbReference type="Pfam" id="PF23397">
    <property type="entry name" value="DUF7104"/>
    <property type="match status" value="3"/>
</dbReference>
<proteinExistence type="predicted"/>
<dbReference type="AlphaFoldDB" id="A0A8H6E1P2"/>